<dbReference type="Pfam" id="PF13692">
    <property type="entry name" value="Glyco_trans_1_4"/>
    <property type="match status" value="1"/>
</dbReference>
<organism evidence="1 2">
    <name type="scientific">Massilia violaceinigra</name>
    <dbReference type="NCBI Taxonomy" id="2045208"/>
    <lineage>
        <taxon>Bacteria</taxon>
        <taxon>Pseudomonadati</taxon>
        <taxon>Pseudomonadota</taxon>
        <taxon>Betaproteobacteria</taxon>
        <taxon>Burkholderiales</taxon>
        <taxon>Oxalobacteraceae</taxon>
        <taxon>Telluria group</taxon>
        <taxon>Massilia</taxon>
    </lineage>
</organism>
<dbReference type="PANTHER" id="PTHR12526:SF627">
    <property type="entry name" value="D-RHAMNOSYLTRANSFERASE WBPZ"/>
    <property type="match status" value="1"/>
</dbReference>
<protein>
    <submittedName>
        <fullName evidence="1">LPS biosynthesis transferase</fullName>
    </submittedName>
</protein>
<dbReference type="AlphaFoldDB" id="A0A2D2DM12"/>
<name>A0A2D2DM12_9BURK</name>
<dbReference type="Gene3D" id="3.40.50.2000">
    <property type="entry name" value="Glycogen Phosphorylase B"/>
    <property type="match status" value="1"/>
</dbReference>
<evidence type="ECO:0000313" key="1">
    <source>
        <dbReference type="EMBL" id="ATQ76000.1"/>
    </source>
</evidence>
<dbReference type="SUPFAM" id="SSF53756">
    <property type="entry name" value="UDP-Glycosyltransferase/glycogen phosphorylase"/>
    <property type="match status" value="1"/>
</dbReference>
<accession>A0A2D2DM12</accession>
<gene>
    <name evidence="1" type="ORF">CR152_16745</name>
</gene>
<evidence type="ECO:0000313" key="2">
    <source>
        <dbReference type="Proteomes" id="UP000229897"/>
    </source>
</evidence>
<reference evidence="1" key="1">
    <citation type="submission" date="2017-10" db="EMBL/GenBank/DDBJ databases">
        <title>Massilia psychrophilum sp. nov., a novel purple-pigmented bacterium isolated from Tianshan glacier, Xinjiang Municipality, China.</title>
        <authorList>
            <person name="Wang H."/>
        </authorList>
    </citation>
    <scope>NUCLEOTIDE SEQUENCE [LARGE SCALE GENOMIC DNA]</scope>
    <source>
        <strain evidence="1">B2</strain>
    </source>
</reference>
<keyword evidence="1" id="KW-0808">Transferase</keyword>
<proteinExistence type="predicted"/>
<dbReference type="Proteomes" id="UP000229897">
    <property type="component" value="Chromosome"/>
</dbReference>
<dbReference type="RefSeq" id="WP_099876241.1">
    <property type="nucleotide sequence ID" value="NZ_CP024608.1"/>
</dbReference>
<sequence>MRRLKVLTWHTHGSYLYYLTQAPHEFYVLSKPGRPPGYGGRTTNMPWGDNVHDMPVSEARHHQFDCIIFQDDEQYEKDQYEFLSASQRALPRIYIEHDPPREHPTDTRHLVDTPEVLLVHVTPFNALMWDSGTTPSCVIEHGVKVPEGVHYRGQLDCGLVVINHLARRGRRLGADIFQAARADVPLELVGMGAQELGGLGEIEHARLPAFAANYRYLFNPIRYTSLGLAVIEAMMVGMPVVALATTEMAAVIANGENGFIDTRLGTLIGHMRELGRNPALARALGAQARRRAREHFAIGRFCDDWDRALCHVTDLARAPFHGQLY</sequence>
<dbReference type="PANTHER" id="PTHR12526">
    <property type="entry name" value="GLYCOSYLTRANSFERASE"/>
    <property type="match status" value="1"/>
</dbReference>
<dbReference type="EMBL" id="CP024608">
    <property type="protein sequence ID" value="ATQ76000.1"/>
    <property type="molecule type" value="Genomic_DNA"/>
</dbReference>
<dbReference type="OrthoDB" id="9794513at2"/>
<dbReference type="KEGG" id="mass:CR152_16745"/>
<dbReference type="GO" id="GO:0016740">
    <property type="term" value="F:transferase activity"/>
    <property type="evidence" value="ECO:0007669"/>
    <property type="project" value="UniProtKB-KW"/>
</dbReference>
<keyword evidence="2" id="KW-1185">Reference proteome</keyword>